<feature type="domain" description="HTH cro/C1-type" evidence="1">
    <location>
        <begin position="40"/>
        <end position="73"/>
    </location>
</feature>
<proteinExistence type="predicted"/>
<dbReference type="InterPro" id="IPR001387">
    <property type="entry name" value="Cro/C1-type_HTH"/>
</dbReference>
<evidence type="ECO:0000259" key="1">
    <source>
        <dbReference type="PROSITE" id="PS50943"/>
    </source>
</evidence>
<dbReference type="EMBL" id="DVON01000111">
    <property type="protein sequence ID" value="HIV12509.1"/>
    <property type="molecule type" value="Genomic_DNA"/>
</dbReference>
<dbReference type="SUPFAM" id="SSF47413">
    <property type="entry name" value="lambda repressor-like DNA-binding domains"/>
    <property type="match status" value="1"/>
</dbReference>
<dbReference type="AlphaFoldDB" id="A0A9D1T660"/>
<accession>A0A9D1T660</accession>
<evidence type="ECO:0000313" key="2">
    <source>
        <dbReference type="EMBL" id="HIV12509.1"/>
    </source>
</evidence>
<dbReference type="CDD" id="cd00093">
    <property type="entry name" value="HTH_XRE"/>
    <property type="match status" value="1"/>
</dbReference>
<sequence length="117" mass="13231">MDYYQFPLLDMRMTGQTIRETCSLQGLTVRDVRISLGIGSFQSVYNWFAGKTLPSLDHMVSLSYLLKKSLDELVCSTGVRIWEVPEPDETQMERLRRYGDLLDGSMGSGRDVKGVSS</sequence>
<reference evidence="2" key="2">
    <citation type="journal article" date="2021" name="PeerJ">
        <title>Extensive microbial diversity within the chicken gut microbiome revealed by metagenomics and culture.</title>
        <authorList>
            <person name="Gilroy R."/>
            <person name="Ravi A."/>
            <person name="Getino M."/>
            <person name="Pursley I."/>
            <person name="Horton D.L."/>
            <person name="Alikhan N.F."/>
            <person name="Baker D."/>
            <person name="Gharbi K."/>
            <person name="Hall N."/>
            <person name="Watson M."/>
            <person name="Adriaenssens E.M."/>
            <person name="Foster-Nyarko E."/>
            <person name="Jarju S."/>
            <person name="Secka A."/>
            <person name="Antonio M."/>
            <person name="Oren A."/>
            <person name="Chaudhuri R.R."/>
            <person name="La Ragione R."/>
            <person name="Hildebrand F."/>
            <person name="Pallen M.J."/>
        </authorList>
    </citation>
    <scope>NUCLEOTIDE SEQUENCE</scope>
    <source>
        <strain evidence="2">ChiBcec2-4451</strain>
    </source>
</reference>
<dbReference type="InterPro" id="IPR010982">
    <property type="entry name" value="Lambda_DNA-bd_dom_sf"/>
</dbReference>
<dbReference type="Gene3D" id="1.10.260.40">
    <property type="entry name" value="lambda repressor-like DNA-binding domains"/>
    <property type="match status" value="1"/>
</dbReference>
<name>A0A9D1T660_9FIRM</name>
<protein>
    <submittedName>
        <fullName evidence="2">Helix-turn-helix transcriptional regulator</fullName>
    </submittedName>
</protein>
<dbReference type="Proteomes" id="UP000886723">
    <property type="component" value="Unassembled WGS sequence"/>
</dbReference>
<comment type="caution">
    <text evidence="2">The sequence shown here is derived from an EMBL/GenBank/DDBJ whole genome shotgun (WGS) entry which is preliminary data.</text>
</comment>
<gene>
    <name evidence="2" type="ORF">IAA63_05140</name>
</gene>
<dbReference type="PROSITE" id="PS50943">
    <property type="entry name" value="HTH_CROC1"/>
    <property type="match status" value="1"/>
</dbReference>
<dbReference type="GO" id="GO:0003677">
    <property type="term" value="F:DNA binding"/>
    <property type="evidence" value="ECO:0007669"/>
    <property type="project" value="InterPro"/>
</dbReference>
<organism evidence="2 3">
    <name type="scientific">Candidatus Pullilachnospira stercoravium</name>
    <dbReference type="NCBI Taxonomy" id="2840913"/>
    <lineage>
        <taxon>Bacteria</taxon>
        <taxon>Bacillati</taxon>
        <taxon>Bacillota</taxon>
        <taxon>Clostridia</taxon>
        <taxon>Lachnospirales</taxon>
        <taxon>Lachnospiraceae</taxon>
        <taxon>Lachnospiraceae incertae sedis</taxon>
        <taxon>Candidatus Pullilachnospira</taxon>
    </lineage>
</organism>
<evidence type="ECO:0000313" key="3">
    <source>
        <dbReference type="Proteomes" id="UP000886723"/>
    </source>
</evidence>
<reference evidence="2" key="1">
    <citation type="submission" date="2020-10" db="EMBL/GenBank/DDBJ databases">
        <authorList>
            <person name="Gilroy R."/>
        </authorList>
    </citation>
    <scope>NUCLEOTIDE SEQUENCE</scope>
    <source>
        <strain evidence="2">ChiBcec2-4451</strain>
    </source>
</reference>